<dbReference type="EMBL" id="NJEU01000169">
    <property type="protein sequence ID" value="PHH79952.1"/>
    <property type="molecule type" value="Genomic_DNA"/>
</dbReference>
<accession>A0A2C5ZJN4</accession>
<evidence type="ECO:0000256" key="1">
    <source>
        <dbReference type="SAM" id="MobiDB-lite"/>
    </source>
</evidence>
<evidence type="ECO:0000313" key="3">
    <source>
        <dbReference type="Proteomes" id="UP000224854"/>
    </source>
</evidence>
<reference evidence="2 3" key="1">
    <citation type="submission" date="2017-06" db="EMBL/GenBank/DDBJ databases">
        <title>Ant-infecting Ophiocordyceps genomes reveal a high diversity of potential behavioral manipulation genes and a possible major role for enterotoxins.</title>
        <authorList>
            <person name="De Bekker C."/>
            <person name="Evans H.C."/>
            <person name="Brachmann A."/>
            <person name="Hughes D.P."/>
        </authorList>
    </citation>
    <scope>NUCLEOTIDE SEQUENCE [LARGE SCALE GENOMIC DNA]</scope>
    <source>
        <strain evidence="2 3">1348a</strain>
    </source>
</reference>
<dbReference type="AlphaFoldDB" id="A0A2C5ZJN4"/>
<dbReference type="OrthoDB" id="5424209at2759"/>
<evidence type="ECO:0000313" key="2">
    <source>
        <dbReference type="EMBL" id="PHH79952.1"/>
    </source>
</evidence>
<proteinExistence type="predicted"/>
<gene>
    <name evidence="2" type="ORF">CDD82_2055</name>
</gene>
<dbReference type="Proteomes" id="UP000224854">
    <property type="component" value="Unassembled WGS sequence"/>
</dbReference>
<keyword evidence="3" id="KW-1185">Reference proteome</keyword>
<feature type="region of interest" description="Disordered" evidence="1">
    <location>
        <begin position="1"/>
        <end position="48"/>
    </location>
</feature>
<comment type="caution">
    <text evidence="2">The sequence shown here is derived from an EMBL/GenBank/DDBJ whole genome shotgun (WGS) entry which is preliminary data.</text>
</comment>
<sequence length="189" mass="21387">MLISVDMATDETLEPPIPVSEPRAPVRTVGRQRPADPAGENQIPILEPSDADSSTYYLGLPHQPLLVARSSSQRWDGQQGPRLQKVMCSLGEHPLIQAWKGEDPTSLKAQIKCLLRKKGVCWRAVSVYRIGFKNDSNKLVRTEVILFITIRYGTLFWHRGRSVALQCKKILENHGIHDVECEIKQPNRR</sequence>
<name>A0A2C5ZJN4_9HYPO</name>
<protein>
    <submittedName>
        <fullName evidence="2">Uncharacterized protein</fullName>
    </submittedName>
</protein>
<organism evidence="2 3">
    <name type="scientific">Ophiocordyceps australis</name>
    <dbReference type="NCBI Taxonomy" id="1399860"/>
    <lineage>
        <taxon>Eukaryota</taxon>
        <taxon>Fungi</taxon>
        <taxon>Dikarya</taxon>
        <taxon>Ascomycota</taxon>
        <taxon>Pezizomycotina</taxon>
        <taxon>Sordariomycetes</taxon>
        <taxon>Hypocreomycetidae</taxon>
        <taxon>Hypocreales</taxon>
        <taxon>Ophiocordycipitaceae</taxon>
        <taxon>Ophiocordyceps</taxon>
    </lineage>
</organism>